<sequence>MGSVVATHGLVALRHMEASQIRDRVCVSCIGRDFKKPCKMLKFQRVVLECKSPSISRELERNFFKDEKKLKRLHETRLTEVEAEAEPVTYAMTPVPEASMGAVLCEYSHIKGTLTKFQAFLLEYKIRTMDRKKDQERCRSFGDVQQRVVLAPGRQPCSSPPASHACSWVSCLGAVCPDWHDLTVDTGRPHRWEVSCSGIGTSTLDSADDNLWTGVSFQHQFSLLNNLTQLRILPQSP</sequence>
<accession>A0ACB9UDI1</accession>
<proteinExistence type="predicted"/>
<organism evidence="1 2">
    <name type="scientific">Ovis ammon polii x Ovis aries</name>
    <dbReference type="NCBI Taxonomy" id="2918886"/>
    <lineage>
        <taxon>Eukaryota</taxon>
        <taxon>Metazoa</taxon>
        <taxon>Chordata</taxon>
        <taxon>Craniata</taxon>
        <taxon>Vertebrata</taxon>
        <taxon>Euteleostomi</taxon>
        <taxon>Mammalia</taxon>
        <taxon>Eutheria</taxon>
        <taxon>Laurasiatheria</taxon>
        <taxon>Artiodactyla</taxon>
        <taxon>Ruminantia</taxon>
        <taxon>Pecora</taxon>
        <taxon>Bovidae</taxon>
        <taxon>Caprinae</taxon>
        <taxon>Ovis</taxon>
    </lineage>
</organism>
<dbReference type="EMBL" id="CM043044">
    <property type="protein sequence ID" value="KAI4564977.1"/>
    <property type="molecule type" value="Genomic_DNA"/>
</dbReference>
<evidence type="ECO:0000313" key="1">
    <source>
        <dbReference type="EMBL" id="KAI4564977.1"/>
    </source>
</evidence>
<evidence type="ECO:0000313" key="2">
    <source>
        <dbReference type="Proteomes" id="UP001057279"/>
    </source>
</evidence>
<name>A0ACB9UDI1_9CETA</name>
<protein>
    <submittedName>
        <fullName evidence="1">Uncharacterized protein</fullName>
    </submittedName>
</protein>
<dbReference type="Proteomes" id="UP001057279">
    <property type="component" value="Linkage Group LG19"/>
</dbReference>
<keyword evidence="2" id="KW-1185">Reference proteome</keyword>
<reference evidence="1" key="1">
    <citation type="submission" date="2022-03" db="EMBL/GenBank/DDBJ databases">
        <title>Genomic analyses of argali, domestic sheep and their hybrids provide insights into chromosomal evolution, heterosis and genetic basis of agronomic traits.</title>
        <authorList>
            <person name="Li M."/>
        </authorList>
    </citation>
    <scope>NUCLEOTIDE SEQUENCE</scope>
    <source>
        <strain evidence="1">F1 hybrid</strain>
    </source>
</reference>
<comment type="caution">
    <text evidence="1">The sequence shown here is derived from an EMBL/GenBank/DDBJ whole genome shotgun (WGS) entry which is preliminary data.</text>
</comment>
<gene>
    <name evidence="1" type="ORF">MJG53_015989</name>
</gene>